<gene>
    <name evidence="1" type="ORF">C1SCF055_LOCUS22570</name>
</gene>
<evidence type="ECO:0000313" key="2">
    <source>
        <dbReference type="EMBL" id="CAL4783378.1"/>
    </source>
</evidence>
<organism evidence="1">
    <name type="scientific">Cladocopium goreaui</name>
    <dbReference type="NCBI Taxonomy" id="2562237"/>
    <lineage>
        <taxon>Eukaryota</taxon>
        <taxon>Sar</taxon>
        <taxon>Alveolata</taxon>
        <taxon>Dinophyceae</taxon>
        <taxon>Suessiales</taxon>
        <taxon>Symbiodiniaceae</taxon>
        <taxon>Cladocopium</taxon>
    </lineage>
</organism>
<reference evidence="2 3" key="2">
    <citation type="submission" date="2024-05" db="EMBL/GenBank/DDBJ databases">
        <authorList>
            <person name="Chen Y."/>
            <person name="Shah S."/>
            <person name="Dougan E. K."/>
            <person name="Thang M."/>
            <person name="Chan C."/>
        </authorList>
    </citation>
    <scope>NUCLEOTIDE SEQUENCE [LARGE SCALE GENOMIC DNA]</scope>
</reference>
<comment type="caution">
    <text evidence="1">The sequence shown here is derived from an EMBL/GenBank/DDBJ whole genome shotgun (WGS) entry which is preliminary data.</text>
</comment>
<proteinExistence type="predicted"/>
<keyword evidence="3" id="KW-1185">Reference proteome</keyword>
<protein>
    <submittedName>
        <fullName evidence="1">Uncharacterized protein</fullName>
    </submittedName>
</protein>
<evidence type="ECO:0000313" key="3">
    <source>
        <dbReference type="Proteomes" id="UP001152797"/>
    </source>
</evidence>
<dbReference type="EMBL" id="CAMXCT030002154">
    <property type="protein sequence ID" value="CAL4783378.1"/>
    <property type="molecule type" value="Genomic_DNA"/>
</dbReference>
<dbReference type="AlphaFoldDB" id="A0A9P1G1J0"/>
<dbReference type="EMBL" id="CAMXCT020002154">
    <property type="protein sequence ID" value="CAL1149441.1"/>
    <property type="molecule type" value="Genomic_DNA"/>
</dbReference>
<sequence>MEHGHSEALTLLPSKMPLQQLAQLNGLCRPLRQACCGLLAAKLQAIHQVFDELILHAEVTFVWLVEEAQFEELPNLLLDFAKVAREGATKILAILEESIAIEGFAKDDSGGHDLVGEFRTIQAIAMASTKLSPRLKARGILRRSLRLQRLVEGHGNSEVSDVN</sequence>
<dbReference type="Proteomes" id="UP001152797">
    <property type="component" value="Unassembled WGS sequence"/>
</dbReference>
<name>A0A9P1G1J0_9DINO</name>
<accession>A0A9P1G1J0</accession>
<dbReference type="EMBL" id="CAMXCT010002154">
    <property type="protein sequence ID" value="CAI3996066.1"/>
    <property type="molecule type" value="Genomic_DNA"/>
</dbReference>
<evidence type="ECO:0000313" key="1">
    <source>
        <dbReference type="EMBL" id="CAI3996066.1"/>
    </source>
</evidence>
<reference evidence="1" key="1">
    <citation type="submission" date="2022-10" db="EMBL/GenBank/DDBJ databases">
        <authorList>
            <person name="Chen Y."/>
            <person name="Dougan E. K."/>
            <person name="Chan C."/>
            <person name="Rhodes N."/>
            <person name="Thang M."/>
        </authorList>
    </citation>
    <scope>NUCLEOTIDE SEQUENCE</scope>
</reference>